<dbReference type="PANTHER" id="PTHR22937">
    <property type="entry name" value="E3 UBIQUITIN-PROTEIN LIGASE RNF165"/>
    <property type="match status" value="1"/>
</dbReference>
<proteinExistence type="predicted"/>
<dbReference type="PANTHER" id="PTHR22937:SF136">
    <property type="entry name" value="RING-TYPE E3 UBIQUITIN TRANSFERASE"/>
    <property type="match status" value="1"/>
</dbReference>
<protein>
    <recommendedName>
        <fullName evidence="2">RING-type E3 ubiquitin transferase</fullName>
        <ecNumber evidence="2">2.3.2.27</ecNumber>
    </recommendedName>
</protein>
<evidence type="ECO:0000259" key="10">
    <source>
        <dbReference type="PROSITE" id="PS50089"/>
    </source>
</evidence>
<accession>A0A8J5C6T6</accession>
<evidence type="ECO:0000256" key="5">
    <source>
        <dbReference type="ARBA" id="ARBA00022771"/>
    </source>
</evidence>
<feature type="region of interest" description="Disordered" evidence="9">
    <location>
        <begin position="358"/>
        <end position="390"/>
    </location>
</feature>
<evidence type="ECO:0000256" key="3">
    <source>
        <dbReference type="ARBA" id="ARBA00022679"/>
    </source>
</evidence>
<feature type="domain" description="RING-type" evidence="10">
    <location>
        <begin position="512"/>
        <end position="553"/>
    </location>
</feature>
<keyword evidence="7" id="KW-0862">Zinc</keyword>
<dbReference type="Proteomes" id="UP000734854">
    <property type="component" value="Unassembled WGS sequence"/>
</dbReference>
<organism evidence="11 12">
    <name type="scientific">Zingiber officinale</name>
    <name type="common">Ginger</name>
    <name type="synonym">Amomum zingiber</name>
    <dbReference type="NCBI Taxonomy" id="94328"/>
    <lineage>
        <taxon>Eukaryota</taxon>
        <taxon>Viridiplantae</taxon>
        <taxon>Streptophyta</taxon>
        <taxon>Embryophyta</taxon>
        <taxon>Tracheophyta</taxon>
        <taxon>Spermatophyta</taxon>
        <taxon>Magnoliopsida</taxon>
        <taxon>Liliopsida</taxon>
        <taxon>Zingiberales</taxon>
        <taxon>Zingiberaceae</taxon>
        <taxon>Zingiber</taxon>
    </lineage>
</organism>
<dbReference type="GO" id="GO:0008270">
    <property type="term" value="F:zinc ion binding"/>
    <property type="evidence" value="ECO:0007669"/>
    <property type="project" value="UniProtKB-KW"/>
</dbReference>
<evidence type="ECO:0000313" key="12">
    <source>
        <dbReference type="Proteomes" id="UP000734854"/>
    </source>
</evidence>
<dbReference type="FunFam" id="3.30.40.10:FF:000504">
    <property type="entry name" value="E3 ubiquitin-protein ligase arkadia"/>
    <property type="match status" value="1"/>
</dbReference>
<evidence type="ECO:0000256" key="2">
    <source>
        <dbReference type="ARBA" id="ARBA00012483"/>
    </source>
</evidence>
<dbReference type="InterPro" id="IPR001841">
    <property type="entry name" value="Znf_RING"/>
</dbReference>
<evidence type="ECO:0000256" key="1">
    <source>
        <dbReference type="ARBA" id="ARBA00000900"/>
    </source>
</evidence>
<dbReference type="EMBL" id="JACMSC010000020">
    <property type="protein sequence ID" value="KAG6472518.1"/>
    <property type="molecule type" value="Genomic_DNA"/>
</dbReference>
<feature type="compositionally biased region" description="Polar residues" evidence="9">
    <location>
        <begin position="363"/>
        <end position="379"/>
    </location>
</feature>
<evidence type="ECO:0000256" key="4">
    <source>
        <dbReference type="ARBA" id="ARBA00022723"/>
    </source>
</evidence>
<dbReference type="InterPro" id="IPR045191">
    <property type="entry name" value="MBR1/2-like"/>
</dbReference>
<evidence type="ECO:0000256" key="9">
    <source>
        <dbReference type="SAM" id="MobiDB-lite"/>
    </source>
</evidence>
<evidence type="ECO:0000313" key="11">
    <source>
        <dbReference type="EMBL" id="KAG6472518.1"/>
    </source>
</evidence>
<dbReference type="OrthoDB" id="8062037at2759"/>
<comment type="catalytic activity">
    <reaction evidence="1">
        <text>S-ubiquitinyl-[E2 ubiquitin-conjugating enzyme]-L-cysteine + [acceptor protein]-L-lysine = [E2 ubiquitin-conjugating enzyme]-L-cysteine + N(6)-ubiquitinyl-[acceptor protein]-L-lysine.</text>
        <dbReference type="EC" id="2.3.2.27"/>
    </reaction>
</comment>
<evidence type="ECO:0000256" key="7">
    <source>
        <dbReference type="ARBA" id="ARBA00022833"/>
    </source>
</evidence>
<comment type="caution">
    <text evidence="11">The sequence shown here is derived from an EMBL/GenBank/DDBJ whole genome shotgun (WGS) entry which is preliminary data.</text>
</comment>
<gene>
    <name evidence="11" type="ORF">ZIOFF_069983</name>
</gene>
<sequence length="561" mass="61691">MEMDESVGKRVVKGFRRGAGIVFRDNNPEDSKSQNCSRAGCISRVCSSVGSCSEIPEKPNHVKASFHAISGKAITGSSSKPFLVSSTRRFFQKQPNQTHLQEITVAESSHRQKIDDINNNNEEVLVDNLYSNGVKEVTESEPKVSKSLQCAVLKGLSTDIHEPSSNCSIMSSSKVHKQISRRLVSGNQEASTSSFGPRTTFASRKIAQTDKSFSHCLNTGVPRCGLKGLSSTSATDVFPSDCPSSVSSSSRRVDVMGKKPSKGESSAANRRISTTETSVPSISVPRIMSDPVSRSTRNRITTCDRAFSVRTRRTSQASVEESGCTYIPRESVATHVQQSRASVSDLLQENSGAFSIDFPDGFSNASGQPSSRSHATQSREASHSEGGTHITHVSLGNQLGYRHFSLEGVAEILLALEQIEQERDLTYEQLLVLQSNLLLGAIRFHDRHRDMRMNIDNMSYEELLALEEKMGNVSTALNEDQLSKCLKKSIYPNAYLVPGTSVHGSDNDDVKCSICQEEYIIGDEVGRLWCEHQYHVACIQHWLRQKNWCPICKSSASPSQD</sequence>
<keyword evidence="3" id="KW-0808">Transferase</keyword>
<dbReference type="GO" id="GO:0061630">
    <property type="term" value="F:ubiquitin protein ligase activity"/>
    <property type="evidence" value="ECO:0007669"/>
    <property type="project" value="UniProtKB-EC"/>
</dbReference>
<evidence type="ECO:0000256" key="6">
    <source>
        <dbReference type="ARBA" id="ARBA00022786"/>
    </source>
</evidence>
<keyword evidence="12" id="KW-1185">Reference proteome</keyword>
<evidence type="ECO:0000256" key="8">
    <source>
        <dbReference type="PROSITE-ProRule" id="PRU00175"/>
    </source>
</evidence>
<dbReference type="EC" id="2.3.2.27" evidence="2"/>
<dbReference type="Pfam" id="PF13639">
    <property type="entry name" value="zf-RING_2"/>
    <property type="match status" value="1"/>
</dbReference>
<keyword evidence="5 8" id="KW-0863">Zinc-finger</keyword>
<name>A0A8J5C6T6_ZINOF</name>
<dbReference type="SMART" id="SM00184">
    <property type="entry name" value="RING"/>
    <property type="match status" value="1"/>
</dbReference>
<dbReference type="PROSITE" id="PS50089">
    <property type="entry name" value="ZF_RING_2"/>
    <property type="match status" value="1"/>
</dbReference>
<keyword evidence="4" id="KW-0479">Metal-binding</keyword>
<feature type="compositionally biased region" description="Polar residues" evidence="9">
    <location>
        <begin position="263"/>
        <end position="280"/>
    </location>
</feature>
<reference evidence="11 12" key="1">
    <citation type="submission" date="2020-08" db="EMBL/GenBank/DDBJ databases">
        <title>Plant Genome Project.</title>
        <authorList>
            <person name="Zhang R.-G."/>
        </authorList>
    </citation>
    <scope>NUCLEOTIDE SEQUENCE [LARGE SCALE GENOMIC DNA]</scope>
    <source>
        <tissue evidence="11">Rhizome</tissue>
    </source>
</reference>
<feature type="region of interest" description="Disordered" evidence="9">
    <location>
        <begin position="235"/>
        <end position="280"/>
    </location>
</feature>
<keyword evidence="6" id="KW-0833">Ubl conjugation pathway</keyword>
<dbReference type="AlphaFoldDB" id="A0A8J5C6T6"/>